<name>A0A151Z689_TIELA</name>
<sequence>MKSGALQNIIEILKNVHQKLENNEYKHTIDLFQPYVDTELFNEIKEQYLQKQNTIRYNNKFSYNHNQVETLLKDINENELDQVIDDQEDFDSNEQEEQESLYNRFQPFILQSQEVAAKFVKMASKGAAASSLGQISTPGSGHKEHGSGERSKKKRSKSGSAFPVNWNLIVSMASNLTLDQVKSMVGLLLMVLNRTPISVILKELHRYRMFASIIFDLFGAIYKRESKEIATQIIIATLAVISFMNRHDKFLSTVLSVSKYIHSTGAKKRFLFVRLLTLGLFLTNLFKIVNPPPITPLDLVQIVKGQLSSKL</sequence>
<reference evidence="2 3" key="1">
    <citation type="submission" date="2015-12" db="EMBL/GenBank/DDBJ databases">
        <title>Dictyostelia acquired genes for synthesis and detection of signals that induce cell-type specialization by lateral gene transfer from prokaryotes.</title>
        <authorList>
            <person name="Gloeckner G."/>
            <person name="Schaap P."/>
        </authorList>
    </citation>
    <scope>NUCLEOTIDE SEQUENCE [LARGE SCALE GENOMIC DNA]</scope>
    <source>
        <strain evidence="2 3">TK</strain>
    </source>
</reference>
<feature type="region of interest" description="Disordered" evidence="1">
    <location>
        <begin position="131"/>
        <end position="159"/>
    </location>
</feature>
<organism evidence="2 3">
    <name type="scientific">Tieghemostelium lacteum</name>
    <name type="common">Slime mold</name>
    <name type="synonym">Dictyostelium lacteum</name>
    <dbReference type="NCBI Taxonomy" id="361077"/>
    <lineage>
        <taxon>Eukaryota</taxon>
        <taxon>Amoebozoa</taxon>
        <taxon>Evosea</taxon>
        <taxon>Eumycetozoa</taxon>
        <taxon>Dictyostelia</taxon>
        <taxon>Dictyosteliales</taxon>
        <taxon>Raperosteliaceae</taxon>
        <taxon>Tieghemostelium</taxon>
    </lineage>
</organism>
<dbReference type="AlphaFoldDB" id="A0A151Z689"/>
<evidence type="ECO:0000313" key="2">
    <source>
        <dbReference type="EMBL" id="KYQ89476.1"/>
    </source>
</evidence>
<dbReference type="InParanoid" id="A0A151Z689"/>
<dbReference type="EMBL" id="LODT01000041">
    <property type="protein sequence ID" value="KYQ89476.1"/>
    <property type="molecule type" value="Genomic_DNA"/>
</dbReference>
<dbReference type="OrthoDB" id="20964at2759"/>
<dbReference type="Proteomes" id="UP000076078">
    <property type="component" value="Unassembled WGS sequence"/>
</dbReference>
<gene>
    <name evidence="2" type="ORF">DLAC_10150</name>
</gene>
<proteinExistence type="predicted"/>
<feature type="compositionally biased region" description="Basic and acidic residues" evidence="1">
    <location>
        <begin position="141"/>
        <end position="150"/>
    </location>
</feature>
<dbReference type="OMA" id="FHEYKFI"/>
<comment type="caution">
    <text evidence="2">The sequence shown here is derived from an EMBL/GenBank/DDBJ whole genome shotgun (WGS) entry which is preliminary data.</text>
</comment>
<protein>
    <submittedName>
        <fullName evidence="2">Uncharacterized protein</fullName>
    </submittedName>
</protein>
<evidence type="ECO:0000256" key="1">
    <source>
        <dbReference type="SAM" id="MobiDB-lite"/>
    </source>
</evidence>
<keyword evidence="3" id="KW-1185">Reference proteome</keyword>
<evidence type="ECO:0000313" key="3">
    <source>
        <dbReference type="Proteomes" id="UP000076078"/>
    </source>
</evidence>
<dbReference type="FunCoup" id="A0A151Z689">
    <property type="interactions" value="371"/>
</dbReference>
<accession>A0A151Z689</accession>